<proteinExistence type="predicted"/>
<sequence>MADDGPYSAANDSDGDEDVSVNQLSPSDGFFAPSSSSNVVPHVPNVMLIDPTLQRPLETAAESKAREADEAPLAHSRRSYHHTPGASYYSEQRQASSFAQPARHNTTSYPSYPLYIPSSSSAAASTSTVPSGSQQQVRAGPFIGRAPSLYSDAPPPYSPSPTSPLSPASPSNQARNYSTITYNMGIENERLLGQDPESMAEPGEGDEPQRSPLWARRIRKRLLPWMSWRMLMLTVILLAVTVGFLASSYRVFKGGENKNSIRPQVPSDGVERPPEEPQQPPTAPGAPSSQPLQPTFCTDASLRFPDQILAVDFGKNQNLTFVQDSHNHGGNSQVRVGGQVNLRLLDGGGEPRIILEIVTNDENLRLDVFADKDLQAMRVSVPKKFASLDSGDVPCVEMRATIWVPKGGQLKELKIGAIQLDILLLDDLSIQVDGYSRITSITGDIVSGADKPLSYENLGLVFNENPDYTFVPAKQSYNLDSRVTEVTSTSGKINGNWPLYDVLGLHTTAGDVKVSITPKSVLESDPKPAILSISSISGYIHATEPVHLVDQILLREYLVDLKSTSGGIHGAFAFGSGVELKSTASDIAVDLLPVIDSDKLSASRPAQLETTTTSGTTAIRILEPVWFGSKKATREQKYIPYQPIGNGDSHDSIQPVSPPDSIAGSRRAAAVARPFDCLQALHKSTSSDVGLRYPQSWVGDLQAQSTSGTLNVKGKDVRVTKSTGGWPGTMMKAHKGKSGNGSTIVVNTMMGSLDAVIGDT</sequence>
<evidence type="ECO:0000313" key="3">
    <source>
        <dbReference type="EMBL" id="ORY64246.1"/>
    </source>
</evidence>
<comment type="caution">
    <text evidence="3">The sequence shown here is derived from an EMBL/GenBank/DDBJ whole genome shotgun (WGS) entry which is preliminary data.</text>
</comment>
<feature type="region of interest" description="Disordered" evidence="1">
    <location>
        <begin position="255"/>
        <end position="297"/>
    </location>
</feature>
<dbReference type="RefSeq" id="XP_040715660.1">
    <property type="nucleotide sequence ID" value="XM_040863875.1"/>
</dbReference>
<keyword evidence="2" id="KW-0472">Membrane</keyword>
<evidence type="ECO:0000256" key="2">
    <source>
        <dbReference type="SAM" id="Phobius"/>
    </source>
</evidence>
<dbReference type="OrthoDB" id="3539644at2759"/>
<protein>
    <recommendedName>
        <fullName evidence="5">Adhesin domain-containing protein</fullName>
    </recommendedName>
</protein>
<feature type="transmembrane region" description="Helical" evidence="2">
    <location>
        <begin position="226"/>
        <end position="249"/>
    </location>
</feature>
<evidence type="ECO:0000313" key="4">
    <source>
        <dbReference type="Proteomes" id="UP000193689"/>
    </source>
</evidence>
<dbReference type="Proteomes" id="UP000193689">
    <property type="component" value="Unassembled WGS sequence"/>
</dbReference>
<dbReference type="EMBL" id="MCFJ01000007">
    <property type="protein sequence ID" value="ORY64246.1"/>
    <property type="molecule type" value="Genomic_DNA"/>
</dbReference>
<dbReference type="STRING" id="1141098.A0A1Y2DYR4"/>
<feature type="region of interest" description="Disordered" evidence="1">
    <location>
        <begin position="1"/>
        <end position="84"/>
    </location>
</feature>
<evidence type="ECO:0000256" key="1">
    <source>
        <dbReference type="SAM" id="MobiDB-lite"/>
    </source>
</evidence>
<organism evidence="3 4">
    <name type="scientific">Pseudomassariella vexata</name>
    <dbReference type="NCBI Taxonomy" id="1141098"/>
    <lineage>
        <taxon>Eukaryota</taxon>
        <taxon>Fungi</taxon>
        <taxon>Dikarya</taxon>
        <taxon>Ascomycota</taxon>
        <taxon>Pezizomycotina</taxon>
        <taxon>Sordariomycetes</taxon>
        <taxon>Xylariomycetidae</taxon>
        <taxon>Amphisphaeriales</taxon>
        <taxon>Pseudomassariaceae</taxon>
        <taxon>Pseudomassariella</taxon>
    </lineage>
</organism>
<gene>
    <name evidence="3" type="ORF">BCR38DRAFT_485384</name>
</gene>
<name>A0A1Y2DYR4_9PEZI</name>
<keyword evidence="2" id="KW-1133">Transmembrane helix</keyword>
<reference evidence="3 4" key="1">
    <citation type="submission" date="2016-07" db="EMBL/GenBank/DDBJ databases">
        <title>Pervasive Adenine N6-methylation of Active Genes in Fungi.</title>
        <authorList>
            <consortium name="DOE Joint Genome Institute"/>
            <person name="Mondo S.J."/>
            <person name="Dannebaum R.O."/>
            <person name="Kuo R.C."/>
            <person name="Labutti K."/>
            <person name="Haridas S."/>
            <person name="Kuo A."/>
            <person name="Salamov A."/>
            <person name="Ahrendt S.R."/>
            <person name="Lipzen A."/>
            <person name="Sullivan W."/>
            <person name="Andreopoulos W.B."/>
            <person name="Clum A."/>
            <person name="Lindquist E."/>
            <person name="Daum C."/>
            <person name="Ramamoorthy G.K."/>
            <person name="Gryganskyi A."/>
            <person name="Culley D."/>
            <person name="Magnuson J.K."/>
            <person name="James T.Y."/>
            <person name="O'Malley M.A."/>
            <person name="Stajich J.E."/>
            <person name="Spatafora J.W."/>
            <person name="Visel A."/>
            <person name="Grigoriev I.V."/>
        </authorList>
    </citation>
    <scope>NUCLEOTIDE SEQUENCE [LARGE SCALE GENOMIC DNA]</scope>
    <source>
        <strain evidence="3 4">CBS 129021</strain>
    </source>
</reference>
<feature type="region of interest" description="Disordered" evidence="1">
    <location>
        <begin position="643"/>
        <end position="662"/>
    </location>
</feature>
<evidence type="ECO:0008006" key="5">
    <source>
        <dbReference type="Google" id="ProtNLM"/>
    </source>
</evidence>
<keyword evidence="2" id="KW-0812">Transmembrane</keyword>
<accession>A0A1Y2DYR4</accession>
<dbReference type="AlphaFoldDB" id="A0A1Y2DYR4"/>
<feature type="region of interest" description="Disordered" evidence="1">
    <location>
        <begin position="144"/>
        <end position="175"/>
    </location>
</feature>
<feature type="compositionally biased region" description="Low complexity" evidence="1">
    <location>
        <begin position="33"/>
        <end position="46"/>
    </location>
</feature>
<feature type="compositionally biased region" description="Pro residues" evidence="1">
    <location>
        <begin position="153"/>
        <end position="164"/>
    </location>
</feature>
<dbReference type="GeneID" id="63780087"/>
<dbReference type="InParanoid" id="A0A1Y2DYR4"/>
<keyword evidence="4" id="KW-1185">Reference proteome</keyword>